<gene>
    <name evidence="1" type="ORF">J4E00_17795</name>
</gene>
<name>A0ABS3QI48_9BACT</name>
<evidence type="ECO:0000313" key="2">
    <source>
        <dbReference type="Proteomes" id="UP000664369"/>
    </source>
</evidence>
<proteinExistence type="predicted"/>
<dbReference type="Proteomes" id="UP000664369">
    <property type="component" value="Unassembled WGS sequence"/>
</dbReference>
<sequence length="154" mass="17438">MKIKVGAWLLAYFVGLTSCQPISERSVGLHEDPFYRSTGGFDSQRLPLLAPYEAISINRRDGWIVKLFSDSGAVSSVFHAQRMAICQAKLYLAAKGVNYVRGSEVSALWVVLAPPYQERVFVDSTAFYQHSPLRLQWRNMDQAYLEFVRSKTTP</sequence>
<protein>
    <recommendedName>
        <fullName evidence="3">Lipoprotein</fullName>
    </recommendedName>
</protein>
<reference evidence="1 2" key="1">
    <citation type="submission" date="2021-03" db="EMBL/GenBank/DDBJ databases">
        <authorList>
            <person name="Kim M.K."/>
        </authorList>
    </citation>
    <scope>NUCLEOTIDE SEQUENCE [LARGE SCALE GENOMIC DNA]</scope>
    <source>
        <strain evidence="1 2">BT442</strain>
    </source>
</reference>
<organism evidence="1 2">
    <name type="scientific">Hymenobacter negativus</name>
    <dbReference type="NCBI Taxonomy" id="2795026"/>
    <lineage>
        <taxon>Bacteria</taxon>
        <taxon>Pseudomonadati</taxon>
        <taxon>Bacteroidota</taxon>
        <taxon>Cytophagia</taxon>
        <taxon>Cytophagales</taxon>
        <taxon>Hymenobacteraceae</taxon>
        <taxon>Hymenobacter</taxon>
    </lineage>
</organism>
<evidence type="ECO:0000313" key="1">
    <source>
        <dbReference type="EMBL" id="MBO2010918.1"/>
    </source>
</evidence>
<comment type="caution">
    <text evidence="1">The sequence shown here is derived from an EMBL/GenBank/DDBJ whole genome shotgun (WGS) entry which is preliminary data.</text>
</comment>
<dbReference type="PROSITE" id="PS51257">
    <property type="entry name" value="PROKAR_LIPOPROTEIN"/>
    <property type="match status" value="1"/>
</dbReference>
<accession>A0ABS3QI48</accession>
<keyword evidence="2" id="KW-1185">Reference proteome</keyword>
<dbReference type="RefSeq" id="WP_208176606.1">
    <property type="nucleotide sequence ID" value="NZ_JAGETZ010000008.1"/>
</dbReference>
<evidence type="ECO:0008006" key="3">
    <source>
        <dbReference type="Google" id="ProtNLM"/>
    </source>
</evidence>
<dbReference type="EMBL" id="JAGETZ010000008">
    <property type="protein sequence ID" value="MBO2010918.1"/>
    <property type="molecule type" value="Genomic_DNA"/>
</dbReference>